<comment type="similarity">
    <text evidence="1">Belongs to the asteroid family.</text>
</comment>
<organism evidence="3 4">
    <name type="scientific">Rhodocollybia butyracea</name>
    <dbReference type="NCBI Taxonomy" id="206335"/>
    <lineage>
        <taxon>Eukaryota</taxon>
        <taxon>Fungi</taxon>
        <taxon>Dikarya</taxon>
        <taxon>Basidiomycota</taxon>
        <taxon>Agaricomycotina</taxon>
        <taxon>Agaricomycetes</taxon>
        <taxon>Agaricomycetidae</taxon>
        <taxon>Agaricales</taxon>
        <taxon>Marasmiineae</taxon>
        <taxon>Omphalotaceae</taxon>
        <taxon>Rhodocollybia</taxon>
    </lineage>
</organism>
<dbReference type="InterPro" id="IPR026832">
    <property type="entry name" value="Asteroid"/>
</dbReference>
<feature type="compositionally biased region" description="Low complexity" evidence="2">
    <location>
        <begin position="883"/>
        <end position="892"/>
    </location>
</feature>
<proteinExistence type="inferred from homology"/>
<evidence type="ECO:0000256" key="1">
    <source>
        <dbReference type="ARBA" id="ARBA00007398"/>
    </source>
</evidence>
<accession>A0A9P5UCW3</accession>
<reference evidence="3" key="1">
    <citation type="submission" date="2020-11" db="EMBL/GenBank/DDBJ databases">
        <authorList>
            <consortium name="DOE Joint Genome Institute"/>
            <person name="Ahrendt S."/>
            <person name="Riley R."/>
            <person name="Andreopoulos W."/>
            <person name="Labutti K."/>
            <person name="Pangilinan J."/>
            <person name="Ruiz-Duenas F.J."/>
            <person name="Barrasa J.M."/>
            <person name="Sanchez-Garcia M."/>
            <person name="Camarero S."/>
            <person name="Miyauchi S."/>
            <person name="Serrano A."/>
            <person name="Linde D."/>
            <person name="Babiker R."/>
            <person name="Drula E."/>
            <person name="Ayuso-Fernandez I."/>
            <person name="Pacheco R."/>
            <person name="Padilla G."/>
            <person name="Ferreira P."/>
            <person name="Barriuso J."/>
            <person name="Kellner H."/>
            <person name="Castanera R."/>
            <person name="Alfaro M."/>
            <person name="Ramirez L."/>
            <person name="Pisabarro A.G."/>
            <person name="Kuo A."/>
            <person name="Tritt A."/>
            <person name="Lipzen A."/>
            <person name="He G."/>
            <person name="Yan M."/>
            <person name="Ng V."/>
            <person name="Cullen D."/>
            <person name="Martin F."/>
            <person name="Rosso M.-N."/>
            <person name="Henrissat B."/>
            <person name="Hibbett D."/>
            <person name="Martinez A.T."/>
            <person name="Grigoriev I.V."/>
        </authorList>
    </citation>
    <scope>NUCLEOTIDE SEQUENCE</scope>
    <source>
        <strain evidence="3">AH 40177</strain>
    </source>
</reference>
<dbReference type="PANTHER" id="PTHR15665:SF1">
    <property type="entry name" value="PROTEIN ASTEROID HOMOLOG 1"/>
    <property type="match status" value="1"/>
</dbReference>
<evidence type="ECO:0000256" key="2">
    <source>
        <dbReference type="SAM" id="MobiDB-lite"/>
    </source>
</evidence>
<feature type="compositionally biased region" description="Polar residues" evidence="2">
    <location>
        <begin position="858"/>
        <end position="869"/>
    </location>
</feature>
<dbReference type="EMBL" id="JADNRY010000009">
    <property type="protein sequence ID" value="KAF9075570.1"/>
    <property type="molecule type" value="Genomic_DNA"/>
</dbReference>
<name>A0A9P5UCW3_9AGAR</name>
<feature type="region of interest" description="Disordered" evidence="2">
    <location>
        <begin position="847"/>
        <end position="892"/>
    </location>
</feature>
<dbReference type="PANTHER" id="PTHR15665">
    <property type="entry name" value="ASTEROID PROTEIN"/>
    <property type="match status" value="1"/>
</dbReference>
<feature type="compositionally biased region" description="Polar residues" evidence="2">
    <location>
        <begin position="633"/>
        <end position="647"/>
    </location>
</feature>
<evidence type="ECO:0008006" key="5">
    <source>
        <dbReference type="Google" id="ProtNLM"/>
    </source>
</evidence>
<dbReference type="Gene3D" id="3.40.50.1010">
    <property type="entry name" value="5'-nuclease"/>
    <property type="match status" value="1"/>
</dbReference>
<evidence type="ECO:0000313" key="4">
    <source>
        <dbReference type="Proteomes" id="UP000772434"/>
    </source>
</evidence>
<feature type="compositionally biased region" description="Acidic residues" evidence="2">
    <location>
        <begin position="530"/>
        <end position="555"/>
    </location>
</feature>
<feature type="region of interest" description="Disordered" evidence="2">
    <location>
        <begin position="568"/>
        <end position="588"/>
    </location>
</feature>
<dbReference type="InterPro" id="IPR029060">
    <property type="entry name" value="PIN-like_dom_sf"/>
</dbReference>
<dbReference type="AlphaFoldDB" id="A0A9P5UCW3"/>
<evidence type="ECO:0000313" key="3">
    <source>
        <dbReference type="EMBL" id="KAF9075570.1"/>
    </source>
</evidence>
<keyword evidence="4" id="KW-1185">Reference proteome</keyword>
<protein>
    <recommendedName>
        <fullName evidence="5">Asteroid domain-containing protein</fullName>
    </recommendedName>
</protein>
<feature type="region of interest" description="Disordered" evidence="2">
    <location>
        <begin position="633"/>
        <end position="653"/>
    </location>
</feature>
<sequence length="892" mass="99001">MGVHGLTTFLRENRKLSKTILLPLHPQENPVHFVVDGWSFIFELFNKSSLPWVYGGEYPDFTRLITVVTRAWLSVGMKLSFVFDGPAPELKFRTLISRMTKSHIETSLLFFRTSQVSRSTPRFLNESRILPPLSYPVAIHTLLELQASEEDIDIHFADEEGDPYAVELAGRLGAYVIANDSDYAILNSDGYLGFIPLDSMVWHVPAQEEHVEPDDEWVQFSAKKKPPRNPNLGRGVIPPVNANTSDLTLSFTVHSPDALASYLDIPITLLPLMGALVGNDFSSSSQSNVGKQVQHIFFEHRMSSSSRITRVASTLQSVISHTLIPQKKKKAKHHVGSVMDLISKTVQELLIRPIDSFGSGELEEIIDSVVNSTLQYAIPKSDSDAIDGLWPSPLCALHEPDSCPMVVAFSRNIAARAEAKEQQAAESEDDSNSLPDEALDWLAKQEIEVRNVLVQTYREGKLSPNILNCINSGSLWPRLFLENPDVETTSKITRTIRQWYCAILDDAVGLPAIIEEPEPEDAGAMTPAADDNEEEEEDEDELVDVVESDSDEEGADVLAPLKGALRRLHEPESDEEATSTSLSESLTVSPVKSKTVTEYIRRGTRVVDEDVVVPPLSELLNGIASMIPKSLQSATSNKHTPSHNNHNPLRRNTPIPFLLQSPDERLTVMLCALHSSFSPESSISQLIVKLKSLPPVQLHAALAFRWLLRYLRDRALENPNYKDIQTSKWTRKEAQCFLASFAWDPSNKNTADQSQNLGYPPIFDRNVQLSIQAIQCLDSVHQLAEVMLLCDHVSSSAHLFSGRKFHAYLTGSCPLPDPDFDSDSNVIPRELWEACLYGLEDAFGEERTKKSKKKSKAEATTGTRSSITPSSVSKNSGKGKGGLFHLLGDVEA</sequence>
<feature type="compositionally biased region" description="Low complexity" evidence="2">
    <location>
        <begin position="578"/>
        <end position="588"/>
    </location>
</feature>
<feature type="region of interest" description="Disordered" evidence="2">
    <location>
        <begin position="517"/>
        <end position="556"/>
    </location>
</feature>
<comment type="caution">
    <text evidence="3">The sequence shown here is derived from an EMBL/GenBank/DDBJ whole genome shotgun (WGS) entry which is preliminary data.</text>
</comment>
<dbReference type="OrthoDB" id="25987at2759"/>
<dbReference type="SUPFAM" id="SSF88723">
    <property type="entry name" value="PIN domain-like"/>
    <property type="match status" value="1"/>
</dbReference>
<gene>
    <name evidence="3" type="ORF">BDP27DRAFT_1380724</name>
</gene>
<dbReference type="Proteomes" id="UP000772434">
    <property type="component" value="Unassembled WGS sequence"/>
</dbReference>